<dbReference type="GO" id="GO:0008374">
    <property type="term" value="F:O-acyltransferase activity"/>
    <property type="evidence" value="ECO:0007669"/>
    <property type="project" value="InterPro"/>
</dbReference>
<gene>
    <name evidence="3" type="ORF">OS493_008068</name>
</gene>
<dbReference type="InterPro" id="IPR009721">
    <property type="entry name" value="O-acyltransferase_WSD1_C"/>
</dbReference>
<evidence type="ECO:0000256" key="1">
    <source>
        <dbReference type="SAM" id="Phobius"/>
    </source>
</evidence>
<keyword evidence="1" id="KW-0812">Transmembrane</keyword>
<evidence type="ECO:0000259" key="2">
    <source>
        <dbReference type="Pfam" id="PF06974"/>
    </source>
</evidence>
<name>A0A9X0CI50_9CNID</name>
<dbReference type="EMBL" id="MU827780">
    <property type="protein sequence ID" value="KAJ7337909.1"/>
    <property type="molecule type" value="Genomic_DNA"/>
</dbReference>
<dbReference type="OrthoDB" id="619536at2759"/>
<feature type="transmembrane region" description="Helical" evidence="1">
    <location>
        <begin position="164"/>
        <end position="183"/>
    </location>
</feature>
<comment type="caution">
    <text evidence="3">The sequence shown here is derived from an EMBL/GenBank/DDBJ whole genome shotgun (WGS) entry which is preliminary data.</text>
</comment>
<dbReference type="PANTHER" id="PTHR31650:SF1">
    <property type="entry name" value="WAX ESTER SYNTHASE_DIACYLGLYCEROL ACYLTRANSFERASE 4-RELATED"/>
    <property type="match status" value="1"/>
</dbReference>
<protein>
    <recommendedName>
        <fullName evidence="2">O-acyltransferase WSD1 C-terminal domain-containing protein</fullName>
    </recommendedName>
</protein>
<dbReference type="GO" id="GO:0019432">
    <property type="term" value="P:triglyceride biosynthetic process"/>
    <property type="evidence" value="ECO:0007669"/>
    <property type="project" value="TreeGrafter"/>
</dbReference>
<accession>A0A9X0CI50</accession>
<keyword evidence="4" id="KW-1185">Reference proteome</keyword>
<sequence>MSASEAVWLQSSCVNTAPVSNLFFLFEGKVTIDEVQNLIKNKLLHQGTLHGNLRLFKFRQSPVRVLTGYGWKEIHNLNISNYVLDSNGNSSSISEDLKGITEMSNFKDHEKLWRVVLFPKFNDSDDTGVMFQIHESIADVFPCMRVVLDSLDYKTVYLKRQCFLLGRLATYFCACFTGPLVILKRLLMKSQEDFYLTDHRRESTGINDYFRVSWSGPIDLKSIKRIKDVTRTKVDIILLSCVAGAIRSFLQKCNVQFPDDILVCIRTDARSQHTKLQLDNKFALAFIKLPVGTEGAVPRLWETRRRIDKFSFTLESVIIYGFIKLCLLLFPLSVVRRLINYLINKVSCTVTQIPGPNMPVYLNSKMTKMMTCWTPRKTESGLSISITNHGGQIYVGLVTHHPQINDPSLLLAEFEREVADLVSHLGKRALPSHLRWRLKMDQRVNEVMEEMRESLESETV</sequence>
<organism evidence="3 4">
    <name type="scientific">Desmophyllum pertusum</name>
    <dbReference type="NCBI Taxonomy" id="174260"/>
    <lineage>
        <taxon>Eukaryota</taxon>
        <taxon>Metazoa</taxon>
        <taxon>Cnidaria</taxon>
        <taxon>Anthozoa</taxon>
        <taxon>Hexacorallia</taxon>
        <taxon>Scleractinia</taxon>
        <taxon>Caryophylliina</taxon>
        <taxon>Caryophylliidae</taxon>
        <taxon>Desmophyllum</taxon>
    </lineage>
</organism>
<keyword evidence="1" id="KW-0472">Membrane</keyword>
<keyword evidence="1" id="KW-1133">Transmembrane helix</keyword>
<reference evidence="3" key="1">
    <citation type="submission" date="2023-01" db="EMBL/GenBank/DDBJ databases">
        <title>Genome assembly of the deep-sea coral Lophelia pertusa.</title>
        <authorList>
            <person name="Herrera S."/>
            <person name="Cordes E."/>
        </authorList>
    </citation>
    <scope>NUCLEOTIDE SEQUENCE</scope>
    <source>
        <strain evidence="3">USNM1676648</strain>
        <tissue evidence="3">Polyp</tissue>
    </source>
</reference>
<dbReference type="AlphaFoldDB" id="A0A9X0CI50"/>
<feature type="transmembrane region" description="Helical" evidence="1">
    <location>
        <begin position="317"/>
        <end position="335"/>
    </location>
</feature>
<dbReference type="Proteomes" id="UP001163046">
    <property type="component" value="Unassembled WGS sequence"/>
</dbReference>
<feature type="domain" description="O-acyltransferase WSD1 C-terminal" evidence="2">
    <location>
        <begin position="280"/>
        <end position="419"/>
    </location>
</feature>
<dbReference type="InterPro" id="IPR045034">
    <property type="entry name" value="O-acyltransferase_WSD1-like"/>
</dbReference>
<evidence type="ECO:0000313" key="3">
    <source>
        <dbReference type="EMBL" id="KAJ7337909.1"/>
    </source>
</evidence>
<dbReference type="GO" id="GO:0005886">
    <property type="term" value="C:plasma membrane"/>
    <property type="evidence" value="ECO:0007669"/>
    <property type="project" value="TreeGrafter"/>
</dbReference>
<dbReference type="Pfam" id="PF06974">
    <property type="entry name" value="WS_DGAT_C"/>
    <property type="match status" value="1"/>
</dbReference>
<evidence type="ECO:0000313" key="4">
    <source>
        <dbReference type="Proteomes" id="UP001163046"/>
    </source>
</evidence>
<dbReference type="PANTHER" id="PTHR31650">
    <property type="entry name" value="O-ACYLTRANSFERASE (WSD1-LIKE) FAMILY PROTEIN"/>
    <property type="match status" value="1"/>
</dbReference>
<proteinExistence type="predicted"/>